<comment type="caution">
    <text evidence="1">The sequence shown here is derived from an EMBL/GenBank/DDBJ whole genome shotgun (WGS) entry which is preliminary data.</text>
</comment>
<reference evidence="1 2" key="1">
    <citation type="submission" date="2022-01" db="EMBL/GenBank/DDBJ databases">
        <title>Whole genome-based taxonomy of the Shewanellaceae.</title>
        <authorList>
            <person name="Martin-Rodriguez A.J."/>
        </authorList>
    </citation>
    <scope>NUCLEOTIDE SEQUENCE [LARGE SCALE GENOMIC DNA]</scope>
    <source>
        <strain evidence="1 2">DSM 17177</strain>
    </source>
</reference>
<gene>
    <name evidence="1" type="ORF">L2764_09650</name>
</gene>
<dbReference type="RefSeq" id="WP_248940011.1">
    <property type="nucleotide sequence ID" value="NZ_JAKIKS010000030.1"/>
</dbReference>
<organism evidence="1 2">
    <name type="scientific">Shewanella surugensis</name>
    <dbReference type="NCBI Taxonomy" id="212020"/>
    <lineage>
        <taxon>Bacteria</taxon>
        <taxon>Pseudomonadati</taxon>
        <taxon>Pseudomonadota</taxon>
        <taxon>Gammaproteobacteria</taxon>
        <taxon>Alteromonadales</taxon>
        <taxon>Shewanellaceae</taxon>
        <taxon>Shewanella</taxon>
    </lineage>
</organism>
<accession>A0ABT0LAK5</accession>
<evidence type="ECO:0000313" key="2">
    <source>
        <dbReference type="Proteomes" id="UP001203423"/>
    </source>
</evidence>
<dbReference type="EMBL" id="JAKIKS010000030">
    <property type="protein sequence ID" value="MCL1124733.1"/>
    <property type="molecule type" value="Genomic_DNA"/>
</dbReference>
<keyword evidence="2" id="KW-1185">Reference proteome</keyword>
<protein>
    <recommendedName>
        <fullName evidence="3">DUF3718 domain-containing protein</fullName>
    </recommendedName>
</protein>
<sequence>MSKIIVRVTIFATAILLVLGIARAEAEAEAEYIACLTANSTPNALNMYRYFVVSCSQSAAMSERAAKLNVHNGCIRIARDLGVTQTKIEDRICDGTYRTININDSLAPSAIAVTAAGGADGQRQIGGIFSANGVNENEAGFKATELAREYFSGKLNVLNIFTVGIDKYDGTFSLAEKTSPVSTVRTAEASSVNMNFNAKGIRAYGLQPTSTKE</sequence>
<proteinExistence type="predicted"/>
<evidence type="ECO:0000313" key="1">
    <source>
        <dbReference type="EMBL" id="MCL1124733.1"/>
    </source>
</evidence>
<name>A0ABT0LAK5_9GAMM</name>
<dbReference type="Proteomes" id="UP001203423">
    <property type="component" value="Unassembled WGS sequence"/>
</dbReference>
<evidence type="ECO:0008006" key="3">
    <source>
        <dbReference type="Google" id="ProtNLM"/>
    </source>
</evidence>